<proteinExistence type="predicted"/>
<feature type="region of interest" description="Disordered" evidence="1">
    <location>
        <begin position="94"/>
        <end position="120"/>
    </location>
</feature>
<gene>
    <name evidence="2" type="ORF">D9757_006753</name>
</gene>
<dbReference type="AlphaFoldDB" id="A0A8H5HM82"/>
<keyword evidence="3" id="KW-1185">Reference proteome</keyword>
<evidence type="ECO:0000313" key="2">
    <source>
        <dbReference type="EMBL" id="KAF5385590.1"/>
    </source>
</evidence>
<reference evidence="2 3" key="1">
    <citation type="journal article" date="2020" name="ISME J.">
        <title>Uncovering the hidden diversity of litter-decomposition mechanisms in mushroom-forming fungi.</title>
        <authorList>
            <person name="Floudas D."/>
            <person name="Bentzer J."/>
            <person name="Ahren D."/>
            <person name="Johansson T."/>
            <person name="Persson P."/>
            <person name="Tunlid A."/>
        </authorList>
    </citation>
    <scope>NUCLEOTIDE SEQUENCE [LARGE SCALE GENOMIC DNA]</scope>
    <source>
        <strain evidence="2 3">CBS 406.79</strain>
    </source>
</reference>
<name>A0A8H5HM82_9AGAR</name>
<dbReference type="EMBL" id="JAACJN010000039">
    <property type="protein sequence ID" value="KAF5385590.1"/>
    <property type="molecule type" value="Genomic_DNA"/>
</dbReference>
<dbReference type="Proteomes" id="UP000518752">
    <property type="component" value="Unassembled WGS sequence"/>
</dbReference>
<evidence type="ECO:0000313" key="3">
    <source>
        <dbReference type="Proteomes" id="UP000518752"/>
    </source>
</evidence>
<organism evidence="2 3">
    <name type="scientific">Collybiopsis confluens</name>
    <dbReference type="NCBI Taxonomy" id="2823264"/>
    <lineage>
        <taxon>Eukaryota</taxon>
        <taxon>Fungi</taxon>
        <taxon>Dikarya</taxon>
        <taxon>Basidiomycota</taxon>
        <taxon>Agaricomycotina</taxon>
        <taxon>Agaricomycetes</taxon>
        <taxon>Agaricomycetidae</taxon>
        <taxon>Agaricales</taxon>
        <taxon>Marasmiineae</taxon>
        <taxon>Omphalotaceae</taxon>
        <taxon>Collybiopsis</taxon>
    </lineage>
</organism>
<protein>
    <submittedName>
        <fullName evidence="2">Uncharacterized protein</fullName>
    </submittedName>
</protein>
<accession>A0A8H5HM82</accession>
<evidence type="ECO:0000256" key="1">
    <source>
        <dbReference type="SAM" id="MobiDB-lite"/>
    </source>
</evidence>
<sequence>MSATLMSRLMLHLHQFADQGLYVPHTKTLALSSSGGGGSGTFASTSGTDWITEGAEQADEGRHGVALTTFWTNTFDHAGTGGTAGAITASTSSTVLTGHHDGTTSQSGPRPSDTLDHSHSRNGLVQAHGYNVQYSSLLTIEQE</sequence>
<comment type="caution">
    <text evidence="2">The sequence shown here is derived from an EMBL/GenBank/DDBJ whole genome shotgun (WGS) entry which is preliminary data.</text>
</comment>